<dbReference type="GO" id="GO:0006289">
    <property type="term" value="P:nucleotide-excision repair"/>
    <property type="evidence" value="ECO:0007669"/>
    <property type="project" value="InterPro"/>
</dbReference>
<dbReference type="GO" id="GO:0000439">
    <property type="term" value="C:transcription factor TFIIH core complex"/>
    <property type="evidence" value="ECO:0007669"/>
    <property type="project" value="InterPro"/>
</dbReference>
<sequence length="583" mass="66042">MQASVTIENVKGVVTVQSDLLAFKANDNLYCWPFTSWLKSEKSKKSCKVRLTFLEPCQVISSQSQLSENVIKAVIVVDFGEDRPNLETFCSLISSHAHAAKAPQGEAAPKPVDVAPVVEIVAEPIVKPELASKELLYKQVLKSQPGLSELYDQFVNEDHILTPQEFWDHYKIDFIRNVEQQSAPDDLEMFLAVPPQGVFSNGQVVYTYTPELAQVLLNEDAVIKGLHTKLVLEKQFPEQVFWKRILQSHYFYKLIGKEIPQNQILYQDIKGIPIKPMATSAIDCNQLLQKVDPESEMVTIDDYNKVTVSNKKRKCNPQETIVLVNRMNQHSIGAITSCEDRSNAQMDKVQDPTLEIVERERISQVADSTMVDLEIETQEMDQMCIIESLRLPIQESSSRNSFNSSSSGGCIQVAPTFTNVPQTKIAFKFTQTPQTQIESWLDSLRSIDIVQKAAQVQIDDVSSRKVFIINTKLCQGEKMIHTMATDYDSKTIKGFQELQERLIQILNIFYKTTIPQQDKRDKLLHVLRNLRQRMENMIEGHACAHAARALTTGLFDQITAVENYDGKIKAMVQKLRSRAASSR</sequence>
<organism evidence="3 4">
    <name type="scientific">Babesia duncani</name>
    <dbReference type="NCBI Taxonomy" id="323732"/>
    <lineage>
        <taxon>Eukaryota</taxon>
        <taxon>Sar</taxon>
        <taxon>Alveolata</taxon>
        <taxon>Apicomplexa</taxon>
        <taxon>Aconoidasida</taxon>
        <taxon>Piroplasmida</taxon>
        <taxon>Babesiidae</taxon>
        <taxon>Babesia</taxon>
    </lineage>
</organism>
<dbReference type="EMBL" id="JALLKP010000002">
    <property type="protein sequence ID" value="KAK2196450.1"/>
    <property type="molecule type" value="Genomic_DNA"/>
</dbReference>
<dbReference type="GO" id="GO:0006351">
    <property type="term" value="P:DNA-templated transcription"/>
    <property type="evidence" value="ECO:0007669"/>
    <property type="project" value="InterPro"/>
</dbReference>
<gene>
    <name evidence="3" type="ORF">BdWA1_001696</name>
    <name evidence="2" type="ORF">BdWA1_003624</name>
</gene>
<dbReference type="GeneID" id="94335994"/>
<dbReference type="InterPro" id="IPR005607">
    <property type="entry name" value="BSD_dom"/>
</dbReference>
<comment type="caution">
    <text evidence="3">The sequence shown here is derived from an EMBL/GenBank/DDBJ whole genome shotgun (WGS) entry which is preliminary data.</text>
</comment>
<evidence type="ECO:0000259" key="1">
    <source>
        <dbReference type="PROSITE" id="PS50858"/>
    </source>
</evidence>
<protein>
    <submittedName>
        <fullName evidence="3">BSD domain</fullName>
    </submittedName>
</protein>
<accession>A0AAD9UP71</accession>
<evidence type="ECO:0000313" key="3">
    <source>
        <dbReference type="EMBL" id="KAK2196450.1"/>
    </source>
</evidence>
<feature type="domain" description="BSD" evidence="1">
    <location>
        <begin position="211"/>
        <end position="253"/>
    </location>
</feature>
<dbReference type="EMBL" id="JALLKP010000028">
    <property type="protein sequence ID" value="KAK2194906.1"/>
    <property type="molecule type" value="Genomic_DNA"/>
</dbReference>
<proteinExistence type="predicted"/>
<dbReference type="InterPro" id="IPR027079">
    <property type="entry name" value="Tfb1/GTF2H1"/>
</dbReference>
<dbReference type="RefSeq" id="XP_067803292.1">
    <property type="nucleotide sequence ID" value="XM_067946728.1"/>
</dbReference>
<reference evidence="3" key="1">
    <citation type="journal article" date="2023" name="Nat. Microbiol.">
        <title>Babesia duncani multi-omics identifies virulence factors and drug targets.</title>
        <authorList>
            <person name="Singh P."/>
            <person name="Lonardi S."/>
            <person name="Liang Q."/>
            <person name="Vydyam P."/>
            <person name="Khabirova E."/>
            <person name="Fang T."/>
            <person name="Gihaz S."/>
            <person name="Thekkiniath J."/>
            <person name="Munshi M."/>
            <person name="Abel S."/>
            <person name="Ciampossin L."/>
            <person name="Batugedara G."/>
            <person name="Gupta M."/>
            <person name="Lu X.M."/>
            <person name="Lenz T."/>
            <person name="Chakravarty S."/>
            <person name="Cornillot E."/>
            <person name="Hu Y."/>
            <person name="Ma W."/>
            <person name="Gonzalez L.M."/>
            <person name="Sanchez S."/>
            <person name="Estrada K."/>
            <person name="Sanchez-Flores A."/>
            <person name="Montero E."/>
            <person name="Harb O.S."/>
            <person name="Le Roch K.G."/>
            <person name="Mamoun C.B."/>
        </authorList>
    </citation>
    <scope>NUCLEOTIDE SEQUENCE</scope>
    <source>
        <strain evidence="3">WA1</strain>
    </source>
</reference>
<name>A0AAD9UP71_9APIC</name>
<dbReference type="PANTHER" id="PTHR12856">
    <property type="entry name" value="TRANSCRIPTION INITIATION FACTOR IIH-RELATED"/>
    <property type="match status" value="1"/>
</dbReference>
<dbReference type="AlphaFoldDB" id="A0AAD9UP71"/>
<dbReference type="PROSITE" id="PS50858">
    <property type="entry name" value="BSD"/>
    <property type="match status" value="1"/>
</dbReference>
<keyword evidence="4" id="KW-1185">Reference proteome</keyword>
<dbReference type="KEGG" id="bdw:94335994"/>
<evidence type="ECO:0000313" key="2">
    <source>
        <dbReference type="EMBL" id="KAK2194906.1"/>
    </source>
</evidence>
<dbReference type="Proteomes" id="UP001214638">
    <property type="component" value="Unassembled WGS sequence"/>
</dbReference>
<evidence type="ECO:0000313" key="4">
    <source>
        <dbReference type="Proteomes" id="UP001214638"/>
    </source>
</evidence>